<accession>A0AC61U7F6</accession>
<organism evidence="1 2">
    <name type="scientific">Janibacter limosus</name>
    <dbReference type="NCBI Taxonomy" id="53458"/>
    <lineage>
        <taxon>Bacteria</taxon>
        <taxon>Bacillati</taxon>
        <taxon>Actinomycetota</taxon>
        <taxon>Actinomycetes</taxon>
        <taxon>Micrococcales</taxon>
        <taxon>Intrasporangiaceae</taxon>
        <taxon>Janibacter</taxon>
    </lineage>
</organism>
<evidence type="ECO:0000313" key="2">
    <source>
        <dbReference type="Proteomes" id="UP001059663"/>
    </source>
</evidence>
<proteinExistence type="predicted"/>
<evidence type="ECO:0000313" key="1">
    <source>
        <dbReference type="EMBL" id="UUZ45971.1"/>
    </source>
</evidence>
<dbReference type="EMBL" id="CP087977">
    <property type="protein sequence ID" value="UUZ45971.1"/>
    <property type="molecule type" value="Genomic_DNA"/>
</dbReference>
<sequence length="111" mass="12249">MERIPSQDGEGRLADGTVRSGWFITSPVAQTDEERAILNIDAGELQACDPLFAPYYALPDHVIPEFAGGHLAAGHLLDPVKFDDVIRRDPRRTMSDLLASGEVSRRLFTEV</sequence>
<reference evidence="1" key="1">
    <citation type="submission" date="2021-11" db="EMBL/GenBank/DDBJ databases">
        <title>Study of the species diversity of bacterial strains isolated from a unique natural object - Shulgan-Tash cave (Bashkiria).</title>
        <authorList>
            <person name="Sazanova A.L."/>
            <person name="Chirak E.R."/>
            <person name="Safronova V.I."/>
        </authorList>
    </citation>
    <scope>NUCLEOTIDE SEQUENCE</scope>
    <source>
        <strain evidence="1">P1</strain>
    </source>
</reference>
<dbReference type="Proteomes" id="UP001059663">
    <property type="component" value="Chromosome"/>
</dbReference>
<protein>
    <submittedName>
        <fullName evidence="1">Uncharacterized protein</fullName>
    </submittedName>
</protein>
<gene>
    <name evidence="1" type="ORF">LP422_08875</name>
</gene>
<name>A0AC61U7F6_9MICO</name>